<sequence>MYNQPSKRNCQNDIVCTQPVFDPNTNNNHPFLPSELIVEILLRLPARILLQFRCVCKLWKTLISDPNFAKKHFLISIADPSMSHHRLAYQDRSYPLKSLFENPSALAIPDRFKGLENDQNFILGSCNGFLCLYDPHPDQNKIIMYNPSIHLKSNSSPQVKPSPNWGMPCNGFGYDHVNDKYKVLAVVENGGDDINDEDVGELLTKIYTFGEDSWRTIQDLPHPPPIQMSGKYVSGTLNWVAHRWGYPTRYVIISFDLDKETYRDVLLPQNVPDADYMCIPSLCVLNDHLCLCFVNKTHLVVWSMEEYGVVESWTELINTPREKLTFLNPINTYSIIELLFISENGVVLLKVFSSSQFFLYNLNSGVLDHSFTSINGLYDPQIYRENLISPQ</sequence>
<dbReference type="EMBL" id="CASHSV030000002">
    <property type="protein sequence ID" value="CAJ2635456.1"/>
    <property type="molecule type" value="Genomic_DNA"/>
</dbReference>
<organism evidence="1 2">
    <name type="scientific">Trifolium pratense</name>
    <name type="common">Red clover</name>
    <dbReference type="NCBI Taxonomy" id="57577"/>
    <lineage>
        <taxon>Eukaryota</taxon>
        <taxon>Viridiplantae</taxon>
        <taxon>Streptophyta</taxon>
        <taxon>Embryophyta</taxon>
        <taxon>Tracheophyta</taxon>
        <taxon>Spermatophyta</taxon>
        <taxon>Magnoliopsida</taxon>
        <taxon>eudicotyledons</taxon>
        <taxon>Gunneridae</taxon>
        <taxon>Pentapetalae</taxon>
        <taxon>rosids</taxon>
        <taxon>fabids</taxon>
        <taxon>Fabales</taxon>
        <taxon>Fabaceae</taxon>
        <taxon>Papilionoideae</taxon>
        <taxon>50 kb inversion clade</taxon>
        <taxon>NPAAA clade</taxon>
        <taxon>Hologalegina</taxon>
        <taxon>IRL clade</taxon>
        <taxon>Trifolieae</taxon>
        <taxon>Trifolium</taxon>
    </lineage>
</organism>
<comment type="caution">
    <text evidence="1">The sequence shown here is derived from an EMBL/GenBank/DDBJ whole genome shotgun (WGS) entry which is preliminary data.</text>
</comment>
<proteinExistence type="predicted"/>
<dbReference type="Proteomes" id="UP001177021">
    <property type="component" value="Unassembled WGS sequence"/>
</dbReference>
<evidence type="ECO:0000313" key="1">
    <source>
        <dbReference type="EMBL" id="CAJ2635456.1"/>
    </source>
</evidence>
<evidence type="ECO:0000313" key="2">
    <source>
        <dbReference type="Proteomes" id="UP001177021"/>
    </source>
</evidence>
<accession>A0ACB0ITX6</accession>
<protein>
    <submittedName>
        <fullName evidence="1">Uncharacterized protein</fullName>
    </submittedName>
</protein>
<name>A0ACB0ITX6_TRIPR</name>
<reference evidence="1" key="1">
    <citation type="submission" date="2023-10" db="EMBL/GenBank/DDBJ databases">
        <authorList>
            <person name="Rodriguez Cubillos JULIANA M."/>
            <person name="De Vega J."/>
        </authorList>
    </citation>
    <scope>NUCLEOTIDE SEQUENCE</scope>
</reference>
<gene>
    <name evidence="1" type="ORF">MILVUS5_LOCUS6135</name>
</gene>
<keyword evidence="2" id="KW-1185">Reference proteome</keyword>